<accession>A0A2A2AEU5</accession>
<protein>
    <recommendedName>
        <fullName evidence="1">Thioredoxin-like fold domain-containing protein</fullName>
    </recommendedName>
</protein>
<proteinExistence type="predicted"/>
<dbReference type="SUPFAM" id="SSF52833">
    <property type="entry name" value="Thioredoxin-like"/>
    <property type="match status" value="1"/>
</dbReference>
<reference evidence="2 3" key="1">
    <citation type="submission" date="2017-08" db="EMBL/GenBank/DDBJ databases">
        <title>WGS of Clinical strains of the CDC Group NO-1 linked to zoonotic infections in humans.</title>
        <authorList>
            <person name="Bernier A.-M."/>
            <person name="Bernard K."/>
        </authorList>
    </citation>
    <scope>NUCLEOTIDE SEQUENCE [LARGE SCALE GENOMIC DNA]</scope>
    <source>
        <strain evidence="2 3">NML03-0146</strain>
    </source>
</reference>
<evidence type="ECO:0000313" key="2">
    <source>
        <dbReference type="EMBL" id="PAT36244.1"/>
    </source>
</evidence>
<organism evidence="2 3">
    <name type="scientific">Vandammella animalimorsus</name>
    <dbReference type="NCBI Taxonomy" id="2029117"/>
    <lineage>
        <taxon>Bacteria</taxon>
        <taxon>Pseudomonadati</taxon>
        <taxon>Pseudomonadota</taxon>
        <taxon>Betaproteobacteria</taxon>
        <taxon>Burkholderiales</taxon>
        <taxon>Comamonadaceae</taxon>
        <taxon>Vandammella</taxon>
    </lineage>
</organism>
<evidence type="ECO:0000259" key="1">
    <source>
        <dbReference type="Pfam" id="PF13098"/>
    </source>
</evidence>
<sequence length="302" mass="32954">MMKEKCLLGSSPLNFPKTLKSWAASALLLGSLLINAAWADPVVGRLYANMHRGHMKLSVPKEQARAVPTLVKGLYRVEGPQGRSIGFTNAEGTLYGGSDGFSYLPADGSAVRRLTEQELADLRSEIVAGIDTSQLIRVQYGDGGGRRVLMFSALDCPICQLLENKLMQLQGSLDTTFYVVPASLRPMQMPAGQQAWQIVSRLWCAPDNGQVWRQFWAGQGQMPQAREACAFIEPQQAFNAYMSVHAALLQAGSKARGTPAMFLEDGSLLTYQTSRSDAEWLRVLGPQGAPAPAKPAKRWLAQ</sequence>
<dbReference type="Pfam" id="PF13098">
    <property type="entry name" value="Thioredoxin_2"/>
    <property type="match status" value="1"/>
</dbReference>
<comment type="caution">
    <text evidence="2">The sequence shown here is derived from an EMBL/GenBank/DDBJ whole genome shotgun (WGS) entry which is preliminary data.</text>
</comment>
<dbReference type="Proteomes" id="UP000217999">
    <property type="component" value="Unassembled WGS sequence"/>
</dbReference>
<dbReference type="InterPro" id="IPR036249">
    <property type="entry name" value="Thioredoxin-like_sf"/>
</dbReference>
<name>A0A2A2AEU5_9BURK</name>
<gene>
    <name evidence="2" type="ORF">CK620_03320</name>
</gene>
<dbReference type="Gene3D" id="3.40.30.10">
    <property type="entry name" value="Glutaredoxin"/>
    <property type="match status" value="1"/>
</dbReference>
<dbReference type="EMBL" id="NSJF01000001">
    <property type="protein sequence ID" value="PAT36244.1"/>
    <property type="molecule type" value="Genomic_DNA"/>
</dbReference>
<dbReference type="AlphaFoldDB" id="A0A2A2AEU5"/>
<feature type="domain" description="Thioredoxin-like fold" evidence="1">
    <location>
        <begin position="145"/>
        <end position="267"/>
    </location>
</feature>
<evidence type="ECO:0000313" key="3">
    <source>
        <dbReference type="Proteomes" id="UP000217999"/>
    </source>
</evidence>
<dbReference type="InterPro" id="IPR012336">
    <property type="entry name" value="Thioredoxin-like_fold"/>
</dbReference>